<evidence type="ECO:0000259" key="2">
    <source>
        <dbReference type="Pfam" id="PF05239"/>
    </source>
</evidence>
<evidence type="ECO:0000313" key="4">
    <source>
        <dbReference type="Proteomes" id="UP001593940"/>
    </source>
</evidence>
<dbReference type="SUPFAM" id="SSF50346">
    <property type="entry name" value="PRC-barrel domain"/>
    <property type="match status" value="1"/>
</dbReference>
<dbReference type="PANTHER" id="PTHR36505:SF1">
    <property type="entry name" value="BLR1072 PROTEIN"/>
    <property type="match status" value="1"/>
</dbReference>
<dbReference type="InterPro" id="IPR011033">
    <property type="entry name" value="PRC_barrel-like_sf"/>
</dbReference>
<evidence type="ECO:0000256" key="1">
    <source>
        <dbReference type="SAM" id="SignalP"/>
    </source>
</evidence>
<dbReference type="InterPro" id="IPR027275">
    <property type="entry name" value="PRC-brl_dom"/>
</dbReference>
<proteinExistence type="predicted"/>
<feature type="chain" id="PRO_5045769656" evidence="1">
    <location>
        <begin position="27"/>
        <end position="261"/>
    </location>
</feature>
<dbReference type="Proteomes" id="UP001593940">
    <property type="component" value="Unassembled WGS sequence"/>
</dbReference>
<gene>
    <name evidence="3" type="ORF">ACETIH_18045</name>
</gene>
<dbReference type="PANTHER" id="PTHR36505">
    <property type="entry name" value="BLR1072 PROTEIN"/>
    <property type="match status" value="1"/>
</dbReference>
<reference evidence="3 4" key="1">
    <citation type="submission" date="2024-09" db="EMBL/GenBank/DDBJ databases">
        <title>Nodulacao em especies de Leguminosae Basais da Amazonia e Caracterizacao dos Rizobios e Bacterias Associadas aos Nodulos.</title>
        <authorList>
            <person name="Jambeiro I.C.A."/>
            <person name="Lopes I.S."/>
            <person name="Aguiar E.R.G.R."/>
            <person name="Santos A.F.J."/>
            <person name="Dos Santos J.M.F."/>
            <person name="Gross E."/>
        </authorList>
    </citation>
    <scope>NUCLEOTIDE SEQUENCE [LARGE SCALE GENOMIC DNA]</scope>
    <source>
        <strain evidence="3 4">BRUESC1165</strain>
    </source>
</reference>
<dbReference type="Pfam" id="PF05239">
    <property type="entry name" value="PRC"/>
    <property type="match status" value="1"/>
</dbReference>
<feature type="domain" description="PRC-barrel" evidence="2">
    <location>
        <begin position="74"/>
        <end position="139"/>
    </location>
</feature>
<dbReference type="RefSeq" id="WP_377030483.1">
    <property type="nucleotide sequence ID" value="NZ_JBHOMY010000057.1"/>
</dbReference>
<comment type="caution">
    <text evidence="3">The sequence shown here is derived from an EMBL/GenBank/DDBJ whole genome shotgun (WGS) entry which is preliminary data.</text>
</comment>
<accession>A0ABV6YC30</accession>
<evidence type="ECO:0000313" key="3">
    <source>
        <dbReference type="EMBL" id="MFC1458567.1"/>
    </source>
</evidence>
<sequence length="261" mass="28364">MIFRRPIQASLVSLALGAGLAFSASAQFGYGTQPYQSPIQGRQIGAGGTGLVNWNYNKIYRAGWSAERLMDQVEVIGANGEDIGEIENIIISQRGRILGIIAEIGGLWDIGDTHVFIPWTQVRVSPTLDRVVVPVTEDNVDDYAYSARDVLTYFRAGQTQVVDDDLDTGPSIWKATDVIDDYAYLNNRRAYGYIKDLIFSSDGMLQAVVVNAGSGYGGGYRAVPFSYQAGWNPGEADLYLGYGGLMSRAWSASTTTAFQVG</sequence>
<keyword evidence="1" id="KW-0732">Signal</keyword>
<feature type="signal peptide" evidence="1">
    <location>
        <begin position="1"/>
        <end position="26"/>
    </location>
</feature>
<dbReference type="Gene3D" id="2.30.30.240">
    <property type="entry name" value="PRC-barrel domain"/>
    <property type="match status" value="1"/>
</dbReference>
<keyword evidence="4" id="KW-1185">Reference proteome</keyword>
<protein>
    <submittedName>
        <fullName evidence="3">PRC-barrel domain-containing protein</fullName>
    </submittedName>
</protein>
<dbReference type="EMBL" id="JBHOMY010000057">
    <property type="protein sequence ID" value="MFC1458567.1"/>
    <property type="molecule type" value="Genomic_DNA"/>
</dbReference>
<name>A0ABV6YC30_9HYPH</name>
<organism evidence="3 4">
    <name type="scientific">Microvirga arabica</name>
    <dbReference type="NCBI Taxonomy" id="1128671"/>
    <lineage>
        <taxon>Bacteria</taxon>
        <taxon>Pseudomonadati</taxon>
        <taxon>Pseudomonadota</taxon>
        <taxon>Alphaproteobacteria</taxon>
        <taxon>Hyphomicrobiales</taxon>
        <taxon>Methylobacteriaceae</taxon>
        <taxon>Microvirga</taxon>
    </lineage>
</organism>